<proteinExistence type="predicted"/>
<organism evidence="2 3">
    <name type="scientific">Tothia fuscella</name>
    <dbReference type="NCBI Taxonomy" id="1048955"/>
    <lineage>
        <taxon>Eukaryota</taxon>
        <taxon>Fungi</taxon>
        <taxon>Dikarya</taxon>
        <taxon>Ascomycota</taxon>
        <taxon>Pezizomycotina</taxon>
        <taxon>Dothideomycetes</taxon>
        <taxon>Pleosporomycetidae</taxon>
        <taxon>Venturiales</taxon>
        <taxon>Cylindrosympodiaceae</taxon>
        <taxon>Tothia</taxon>
    </lineage>
</organism>
<evidence type="ECO:0000313" key="2">
    <source>
        <dbReference type="EMBL" id="KAF2424268.1"/>
    </source>
</evidence>
<accession>A0A9P4TUV6</accession>
<dbReference type="AlphaFoldDB" id="A0A9P4TUV6"/>
<evidence type="ECO:0000313" key="3">
    <source>
        <dbReference type="Proteomes" id="UP000800235"/>
    </source>
</evidence>
<reference evidence="2" key="1">
    <citation type="journal article" date="2020" name="Stud. Mycol.">
        <title>101 Dothideomycetes genomes: a test case for predicting lifestyles and emergence of pathogens.</title>
        <authorList>
            <person name="Haridas S."/>
            <person name="Albert R."/>
            <person name="Binder M."/>
            <person name="Bloem J."/>
            <person name="Labutti K."/>
            <person name="Salamov A."/>
            <person name="Andreopoulos B."/>
            <person name="Baker S."/>
            <person name="Barry K."/>
            <person name="Bills G."/>
            <person name="Bluhm B."/>
            <person name="Cannon C."/>
            <person name="Castanera R."/>
            <person name="Culley D."/>
            <person name="Daum C."/>
            <person name="Ezra D."/>
            <person name="Gonzalez J."/>
            <person name="Henrissat B."/>
            <person name="Kuo A."/>
            <person name="Liang C."/>
            <person name="Lipzen A."/>
            <person name="Lutzoni F."/>
            <person name="Magnuson J."/>
            <person name="Mondo S."/>
            <person name="Nolan M."/>
            <person name="Ohm R."/>
            <person name="Pangilinan J."/>
            <person name="Park H.-J."/>
            <person name="Ramirez L."/>
            <person name="Alfaro M."/>
            <person name="Sun H."/>
            <person name="Tritt A."/>
            <person name="Yoshinaga Y."/>
            <person name="Zwiers L.-H."/>
            <person name="Turgeon B."/>
            <person name="Goodwin S."/>
            <person name="Spatafora J."/>
            <person name="Crous P."/>
            <person name="Grigoriev I."/>
        </authorList>
    </citation>
    <scope>NUCLEOTIDE SEQUENCE</scope>
    <source>
        <strain evidence="2">CBS 130266</strain>
    </source>
</reference>
<protein>
    <submittedName>
        <fullName evidence="2">Uncharacterized protein</fullName>
    </submittedName>
</protein>
<feature type="region of interest" description="Disordered" evidence="1">
    <location>
        <begin position="247"/>
        <end position="279"/>
    </location>
</feature>
<sequence>MAPTPKKLNPEIEEFVPTGASVRGRQASTTERTLAGPSAPGLPATPSTAQPLPPPQVILYTPGTHMTQASGVVYASPVGQTADFPINHPMHGLRAHRSTNRLHPSDARFGESLAQELQWALEGWIPPTPAVLQHHPEHFGPDGQRVQAAQPAPQPLPEQVEAPTPRPQPLWVSQLSDYQLATAVQVFGRRAASHDIEIPTLTGAGEYDLDSVVPECTFNHTKHFKEPCFECDAFKELWEEFRARKMREGRGHGRKDATGSSRRDRGSGGAGAGAAGIAA</sequence>
<comment type="caution">
    <text evidence="2">The sequence shown here is derived from an EMBL/GenBank/DDBJ whole genome shotgun (WGS) entry which is preliminary data.</text>
</comment>
<evidence type="ECO:0000256" key="1">
    <source>
        <dbReference type="SAM" id="MobiDB-lite"/>
    </source>
</evidence>
<name>A0A9P4TUV6_9PEZI</name>
<dbReference type="Proteomes" id="UP000800235">
    <property type="component" value="Unassembled WGS sequence"/>
</dbReference>
<gene>
    <name evidence="2" type="ORF">EJ08DRAFT_737192</name>
</gene>
<feature type="compositionally biased region" description="Basic and acidic residues" evidence="1">
    <location>
        <begin position="247"/>
        <end position="266"/>
    </location>
</feature>
<feature type="region of interest" description="Disordered" evidence="1">
    <location>
        <begin position="1"/>
        <end position="53"/>
    </location>
</feature>
<feature type="compositionally biased region" description="Gly residues" evidence="1">
    <location>
        <begin position="267"/>
        <end position="279"/>
    </location>
</feature>
<keyword evidence="3" id="KW-1185">Reference proteome</keyword>
<dbReference type="EMBL" id="MU007076">
    <property type="protein sequence ID" value="KAF2424268.1"/>
    <property type="molecule type" value="Genomic_DNA"/>
</dbReference>
<feature type="region of interest" description="Disordered" evidence="1">
    <location>
        <begin position="136"/>
        <end position="165"/>
    </location>
</feature>
<feature type="compositionally biased region" description="Low complexity" evidence="1">
    <location>
        <begin position="146"/>
        <end position="163"/>
    </location>
</feature>